<reference evidence="9 10" key="1">
    <citation type="journal article" date="2023" name="Microbiol. Resour. Announc.">
        <title>Complete Genome Sequence of Imperialibacter roseus strain P4T.</title>
        <authorList>
            <person name="Tizabi D.R."/>
            <person name="Bachvaroff T."/>
            <person name="Hill R.T."/>
        </authorList>
    </citation>
    <scope>NUCLEOTIDE SEQUENCE [LARGE SCALE GENOMIC DNA]</scope>
    <source>
        <strain evidence="9 10">P4T</strain>
    </source>
</reference>
<dbReference type="CDD" id="cd00130">
    <property type="entry name" value="PAS"/>
    <property type="match status" value="4"/>
</dbReference>
<dbReference type="Pfam" id="PF00512">
    <property type="entry name" value="HisKA"/>
    <property type="match status" value="1"/>
</dbReference>
<dbReference type="Pfam" id="PF08447">
    <property type="entry name" value="PAS_3"/>
    <property type="match status" value="3"/>
</dbReference>
<feature type="domain" description="PAC" evidence="8">
    <location>
        <begin position="278"/>
        <end position="331"/>
    </location>
</feature>
<evidence type="ECO:0000256" key="5">
    <source>
        <dbReference type="ARBA" id="ARBA00022777"/>
    </source>
</evidence>
<dbReference type="SUPFAM" id="SSF47384">
    <property type="entry name" value="Homodimeric domain of signal transducing histidine kinase"/>
    <property type="match status" value="1"/>
</dbReference>
<keyword evidence="5" id="KW-0418">Kinase</keyword>
<evidence type="ECO:0000313" key="10">
    <source>
        <dbReference type="Proteomes" id="UP001302349"/>
    </source>
</evidence>
<dbReference type="Gene3D" id="2.10.70.100">
    <property type="match status" value="2"/>
</dbReference>
<dbReference type="InterPro" id="IPR000700">
    <property type="entry name" value="PAS-assoc_C"/>
</dbReference>
<sequence length="821" mass="93619">MYIPEENDHQAPDLLKPGQLNMLLQRQLEQFLPAGETTPRNLEGLLQAVNETYENFEKQLPGEEIRSLVSQQIGSMGAWELTLDSHNPLRGQLVWSEEMYGIFGYTENEVPVTLELYFAHLLPADKRLVEATLGQMIVSGEDCRMEHWLIRKDGSECFVCQRGTLVRDEESGEPLRLIAIVHDITDHKRAQEEIQNKETHLSMTQRIARVGSWEMGLQQSPNSLVGPLRLSDECYRILGYEPGEIVPDVNVITSHLHPEDRKRVHAVVGEAMAASSPFEVECRVITRQGQLLHVVGRGEIIINGLRNRPVKVIGILQDVTEQKRASLSLEEAKANFKNVLENTDTAFTLLDKERKILLFNRQADELTKREAGNTMAIGAKYEDIVLPGRKEIVRQALESVALSKQKLVYESHYANADRPECWFSVSIHPIVSENNELIGMSVATHEITKEKNHLEQIKVSNERYELVTRATKDVIWDWNLMDDMVYRSNTFIEVFGGISVADEMLKDGWIEQVHEEDQARVHQHMMSCIEDPRANVWEDEYRFYRKNGELAYVSDRGLIIRNSQGQAERMVGAMRDITTQTLLEKERDRITNDLLQRNVALEQFTYIVSHNLRGPVANILGLSGLLKSSALDEQSFQMCLTSMESTTKKLDQVIKDLDQVLQVRQQLTQTKEKISLRGLVKEIQLMIGHEQGHNDIWINIDFSKTDEVYSLKSYLHSIFHNLITNSIKYRKRDQPLTIDIKSDQSNGYTVLTFKDNGTGIDLKTNGEKVFGLYKRFHESVEGKGVGLFMTKTQVESLGGRIHLQSELGVGTEFTVELLDPS</sequence>
<dbReference type="PROSITE" id="PS50113">
    <property type="entry name" value="PAC"/>
    <property type="match status" value="3"/>
</dbReference>
<dbReference type="Gene3D" id="3.30.450.20">
    <property type="entry name" value="PAS domain"/>
    <property type="match status" value="4"/>
</dbReference>
<dbReference type="RefSeq" id="WP_317490184.1">
    <property type="nucleotide sequence ID" value="NZ_CP136051.1"/>
</dbReference>
<evidence type="ECO:0000259" key="8">
    <source>
        <dbReference type="PROSITE" id="PS50113"/>
    </source>
</evidence>
<feature type="domain" description="PAC" evidence="8">
    <location>
        <begin position="537"/>
        <end position="589"/>
    </location>
</feature>
<dbReference type="Pfam" id="PF13596">
    <property type="entry name" value="PAS_10"/>
    <property type="match status" value="1"/>
</dbReference>
<evidence type="ECO:0000259" key="6">
    <source>
        <dbReference type="PROSITE" id="PS50109"/>
    </source>
</evidence>
<dbReference type="Pfam" id="PF02518">
    <property type="entry name" value="HATPase_c"/>
    <property type="match status" value="1"/>
</dbReference>
<dbReference type="Gene3D" id="1.10.287.130">
    <property type="match status" value="1"/>
</dbReference>
<dbReference type="SUPFAM" id="SSF55785">
    <property type="entry name" value="PYP-like sensor domain (PAS domain)"/>
    <property type="match status" value="4"/>
</dbReference>
<dbReference type="Gene3D" id="3.30.565.10">
    <property type="entry name" value="Histidine kinase-like ATPase, C-terminal domain"/>
    <property type="match status" value="1"/>
</dbReference>
<dbReference type="InterPro" id="IPR003594">
    <property type="entry name" value="HATPase_dom"/>
</dbReference>
<dbReference type="SMART" id="SM00388">
    <property type="entry name" value="HisKA"/>
    <property type="match status" value="1"/>
</dbReference>
<evidence type="ECO:0000256" key="4">
    <source>
        <dbReference type="ARBA" id="ARBA00022679"/>
    </source>
</evidence>
<dbReference type="InterPro" id="IPR001610">
    <property type="entry name" value="PAC"/>
</dbReference>
<evidence type="ECO:0000313" key="9">
    <source>
        <dbReference type="EMBL" id="WOK07506.1"/>
    </source>
</evidence>
<comment type="catalytic activity">
    <reaction evidence="1">
        <text>ATP + protein L-histidine = ADP + protein N-phospho-L-histidine.</text>
        <dbReference type="EC" id="2.7.13.3"/>
    </reaction>
</comment>
<proteinExistence type="predicted"/>
<evidence type="ECO:0000256" key="3">
    <source>
        <dbReference type="ARBA" id="ARBA00022553"/>
    </source>
</evidence>
<dbReference type="InterPro" id="IPR036097">
    <property type="entry name" value="HisK_dim/P_sf"/>
</dbReference>
<dbReference type="InterPro" id="IPR035965">
    <property type="entry name" value="PAS-like_dom_sf"/>
</dbReference>
<dbReference type="PANTHER" id="PTHR43304">
    <property type="entry name" value="PHYTOCHROME-LIKE PROTEIN CPH1"/>
    <property type="match status" value="1"/>
</dbReference>
<dbReference type="CDD" id="cd00082">
    <property type="entry name" value="HisKA"/>
    <property type="match status" value="1"/>
</dbReference>
<dbReference type="InterPro" id="IPR004358">
    <property type="entry name" value="Sig_transdc_His_kin-like_C"/>
</dbReference>
<feature type="domain" description="PAS" evidence="7">
    <location>
        <begin position="231"/>
        <end position="275"/>
    </location>
</feature>
<dbReference type="NCBIfam" id="TIGR00229">
    <property type="entry name" value="sensory_box"/>
    <property type="match status" value="3"/>
</dbReference>
<dbReference type="SMART" id="SM00091">
    <property type="entry name" value="PAS"/>
    <property type="match status" value="2"/>
</dbReference>
<feature type="domain" description="PAC" evidence="8">
    <location>
        <begin position="143"/>
        <end position="196"/>
    </location>
</feature>
<gene>
    <name evidence="9" type="ORF">RT717_02575</name>
</gene>
<accession>A0ABZ0IUZ3</accession>
<dbReference type="EMBL" id="CP136051">
    <property type="protein sequence ID" value="WOK07506.1"/>
    <property type="molecule type" value="Genomic_DNA"/>
</dbReference>
<dbReference type="PROSITE" id="PS50109">
    <property type="entry name" value="HIS_KIN"/>
    <property type="match status" value="1"/>
</dbReference>
<protein>
    <recommendedName>
        <fullName evidence="2">histidine kinase</fullName>
        <ecNumber evidence="2">2.7.13.3</ecNumber>
    </recommendedName>
</protein>
<keyword evidence="3" id="KW-0597">Phosphoprotein</keyword>
<organism evidence="9 10">
    <name type="scientific">Imperialibacter roseus</name>
    <dbReference type="NCBI Taxonomy" id="1324217"/>
    <lineage>
        <taxon>Bacteria</taxon>
        <taxon>Pseudomonadati</taxon>
        <taxon>Bacteroidota</taxon>
        <taxon>Cytophagia</taxon>
        <taxon>Cytophagales</taxon>
        <taxon>Flammeovirgaceae</taxon>
        <taxon>Imperialibacter</taxon>
    </lineage>
</organism>
<feature type="domain" description="Histidine kinase" evidence="6">
    <location>
        <begin position="607"/>
        <end position="821"/>
    </location>
</feature>
<keyword evidence="10" id="KW-1185">Reference proteome</keyword>
<dbReference type="PRINTS" id="PR00344">
    <property type="entry name" value="BCTRLSENSOR"/>
</dbReference>
<dbReference type="InterPro" id="IPR000014">
    <property type="entry name" value="PAS"/>
</dbReference>
<dbReference type="PROSITE" id="PS50112">
    <property type="entry name" value="PAS"/>
    <property type="match status" value="1"/>
</dbReference>
<dbReference type="SMART" id="SM00387">
    <property type="entry name" value="HATPase_c"/>
    <property type="match status" value="1"/>
</dbReference>
<evidence type="ECO:0000256" key="2">
    <source>
        <dbReference type="ARBA" id="ARBA00012438"/>
    </source>
</evidence>
<evidence type="ECO:0000259" key="7">
    <source>
        <dbReference type="PROSITE" id="PS50112"/>
    </source>
</evidence>
<dbReference type="PANTHER" id="PTHR43304:SF1">
    <property type="entry name" value="PAC DOMAIN-CONTAINING PROTEIN"/>
    <property type="match status" value="1"/>
</dbReference>
<dbReference type="SUPFAM" id="SSF55874">
    <property type="entry name" value="ATPase domain of HSP90 chaperone/DNA topoisomerase II/histidine kinase"/>
    <property type="match status" value="1"/>
</dbReference>
<dbReference type="InterPro" id="IPR013655">
    <property type="entry name" value="PAS_fold_3"/>
</dbReference>
<evidence type="ECO:0000256" key="1">
    <source>
        <dbReference type="ARBA" id="ARBA00000085"/>
    </source>
</evidence>
<dbReference type="InterPro" id="IPR036890">
    <property type="entry name" value="HATPase_C_sf"/>
</dbReference>
<dbReference type="InterPro" id="IPR003661">
    <property type="entry name" value="HisK_dim/P_dom"/>
</dbReference>
<dbReference type="InterPro" id="IPR005467">
    <property type="entry name" value="His_kinase_dom"/>
</dbReference>
<dbReference type="EC" id="2.7.13.3" evidence="2"/>
<dbReference type="SMART" id="SM00086">
    <property type="entry name" value="PAC"/>
    <property type="match status" value="3"/>
</dbReference>
<keyword evidence="4" id="KW-0808">Transferase</keyword>
<dbReference type="InterPro" id="IPR052162">
    <property type="entry name" value="Sensor_kinase/Photoreceptor"/>
</dbReference>
<dbReference type="Proteomes" id="UP001302349">
    <property type="component" value="Chromosome"/>
</dbReference>
<name>A0ABZ0IUZ3_9BACT</name>